<feature type="transmembrane region" description="Helical" evidence="2">
    <location>
        <begin position="59"/>
        <end position="82"/>
    </location>
</feature>
<reference evidence="3 4" key="1">
    <citation type="journal article" date="2018" name="PLoS Genet.">
        <title>Population sequencing reveals clonal diversity and ancestral inbreeding in the grapevine cultivar Chardonnay.</title>
        <authorList>
            <person name="Roach M.J."/>
            <person name="Johnson D.L."/>
            <person name="Bohlmann J."/>
            <person name="van Vuuren H.J."/>
            <person name="Jones S.J."/>
            <person name="Pretorius I.S."/>
            <person name="Schmidt S.A."/>
            <person name="Borneman A.R."/>
        </authorList>
    </citation>
    <scope>NUCLEOTIDE SEQUENCE [LARGE SCALE GENOMIC DNA]</scope>
    <source>
        <strain evidence="4">cv. Chardonnay</strain>
        <tissue evidence="3">Leaf</tissue>
    </source>
</reference>
<gene>
    <name evidence="3" type="ORF">CK203_004127</name>
</gene>
<feature type="region of interest" description="Disordered" evidence="1">
    <location>
        <begin position="1"/>
        <end position="38"/>
    </location>
</feature>
<feature type="compositionally biased region" description="Basic and acidic residues" evidence="1">
    <location>
        <begin position="25"/>
        <end position="38"/>
    </location>
</feature>
<dbReference type="AlphaFoldDB" id="A0A438K9T2"/>
<dbReference type="Pfam" id="PF12056">
    <property type="entry name" value="DUF3537"/>
    <property type="match status" value="2"/>
</dbReference>
<dbReference type="InterPro" id="IPR021924">
    <property type="entry name" value="DUF3537"/>
</dbReference>
<dbReference type="EMBL" id="QGNW01000012">
    <property type="protein sequence ID" value="RVX17953.1"/>
    <property type="molecule type" value="Genomic_DNA"/>
</dbReference>
<keyword evidence="2" id="KW-0472">Membrane</keyword>
<keyword evidence="2" id="KW-1133">Transmembrane helix</keyword>
<comment type="caution">
    <text evidence="3">The sequence shown here is derived from an EMBL/GenBank/DDBJ whole genome shotgun (WGS) entry which is preliminary data.</text>
</comment>
<organism evidence="3 4">
    <name type="scientific">Vitis vinifera</name>
    <name type="common">Grape</name>
    <dbReference type="NCBI Taxonomy" id="29760"/>
    <lineage>
        <taxon>Eukaryota</taxon>
        <taxon>Viridiplantae</taxon>
        <taxon>Streptophyta</taxon>
        <taxon>Embryophyta</taxon>
        <taxon>Tracheophyta</taxon>
        <taxon>Spermatophyta</taxon>
        <taxon>Magnoliopsida</taxon>
        <taxon>eudicotyledons</taxon>
        <taxon>Gunneridae</taxon>
        <taxon>Pentapetalae</taxon>
        <taxon>rosids</taxon>
        <taxon>Vitales</taxon>
        <taxon>Vitaceae</taxon>
        <taxon>Viteae</taxon>
        <taxon>Vitis</taxon>
    </lineage>
</organism>
<dbReference type="PANTHER" id="PTHR31963:SF28">
    <property type="entry name" value="GUSTATORY RECEPTOR"/>
    <property type="match status" value="1"/>
</dbReference>
<feature type="transmembrane region" description="Helical" evidence="2">
    <location>
        <begin position="310"/>
        <end position="328"/>
    </location>
</feature>
<dbReference type="PANTHER" id="PTHR31963">
    <property type="entry name" value="RAS GUANINE NUCLEOTIDE EXCHANGE FACTOR K"/>
    <property type="match status" value="1"/>
</dbReference>
<protein>
    <submittedName>
        <fullName evidence="3">Uncharacterized protein</fullName>
    </submittedName>
</protein>
<feature type="compositionally biased region" description="Polar residues" evidence="1">
    <location>
        <begin position="1"/>
        <end position="10"/>
    </location>
</feature>
<evidence type="ECO:0000313" key="3">
    <source>
        <dbReference type="EMBL" id="RVX17953.1"/>
    </source>
</evidence>
<feature type="transmembrane region" description="Helical" evidence="2">
    <location>
        <begin position="103"/>
        <end position="122"/>
    </location>
</feature>
<dbReference type="Proteomes" id="UP000288805">
    <property type="component" value="Unassembled WGS sequence"/>
</dbReference>
<keyword evidence="2" id="KW-0812">Transmembrane</keyword>
<name>A0A438K9T2_VITVI</name>
<evidence type="ECO:0000256" key="2">
    <source>
        <dbReference type="SAM" id="Phobius"/>
    </source>
</evidence>
<evidence type="ECO:0000256" key="1">
    <source>
        <dbReference type="SAM" id="MobiDB-lite"/>
    </source>
</evidence>
<feature type="compositionally biased region" description="Low complexity" evidence="1">
    <location>
        <begin position="11"/>
        <end position="21"/>
    </location>
</feature>
<evidence type="ECO:0000313" key="4">
    <source>
        <dbReference type="Proteomes" id="UP000288805"/>
    </source>
</evidence>
<accession>A0A438K9T2</accession>
<sequence length="336" mass="37413">MEVLQTTTEGSSSRTSLLDSSPQQPRHDEGDGDGDGDRTIDEALRQLETFLRVFGFCQYSLLSFALSSLSFLVFGVVTPLLCIELSNCSNCEKYQIKRFELEILVSEVVVAAISLLCISHNLRKYGVRRFLFVDRYHGRLIQFREEYVQRVRYQYYLLKKAGASQFVALFQTTGNRGIINFVNGSDFVVSSIVQVVGIILCLHGATKISHRARGISSVGSRWHALVTCNSNEASQSGTLNSRGNMEASQALGSLPINYSESDLESIDVPLPVNTQLVSYMATYQKRQAFVSYLQSNPGGFTVFGWIVDRALITTILFVELSLVLFVLGKTITYTTT</sequence>
<proteinExistence type="predicted"/>